<dbReference type="InterPro" id="IPR043128">
    <property type="entry name" value="Rev_trsase/Diguanyl_cyclase"/>
</dbReference>
<organism evidence="6">
    <name type="scientific">mine drainage metagenome</name>
    <dbReference type="NCBI Taxonomy" id="410659"/>
    <lineage>
        <taxon>unclassified sequences</taxon>
        <taxon>metagenomes</taxon>
        <taxon>ecological metagenomes</taxon>
    </lineage>
</organism>
<evidence type="ECO:0000256" key="1">
    <source>
        <dbReference type="SAM" id="Phobius"/>
    </source>
</evidence>
<dbReference type="FunFam" id="3.30.70.270:FF:000001">
    <property type="entry name" value="Diguanylate cyclase domain protein"/>
    <property type="match status" value="1"/>
</dbReference>
<evidence type="ECO:0000259" key="3">
    <source>
        <dbReference type="PROSITE" id="PS50113"/>
    </source>
</evidence>
<comment type="caution">
    <text evidence="6">The sequence shown here is derived from an EMBL/GenBank/DDBJ whole genome shotgun (WGS) entry which is preliminary data.</text>
</comment>
<feature type="domain" description="EAL" evidence="4">
    <location>
        <begin position="645"/>
        <end position="910"/>
    </location>
</feature>
<evidence type="ECO:0000259" key="4">
    <source>
        <dbReference type="PROSITE" id="PS50883"/>
    </source>
</evidence>
<dbReference type="NCBIfam" id="TIGR00229">
    <property type="entry name" value="sensory_box"/>
    <property type="match status" value="1"/>
</dbReference>
<evidence type="ECO:0000259" key="2">
    <source>
        <dbReference type="PROSITE" id="PS50112"/>
    </source>
</evidence>
<dbReference type="SMART" id="SM00091">
    <property type="entry name" value="PAS"/>
    <property type="match status" value="1"/>
</dbReference>
<dbReference type="PROSITE" id="PS50883">
    <property type="entry name" value="EAL"/>
    <property type="match status" value="1"/>
</dbReference>
<dbReference type="InterPro" id="IPR000700">
    <property type="entry name" value="PAS-assoc_C"/>
</dbReference>
<keyword evidence="1" id="KW-0812">Transmembrane</keyword>
<proteinExistence type="predicted"/>
<dbReference type="Pfam" id="PF00563">
    <property type="entry name" value="EAL"/>
    <property type="match status" value="1"/>
</dbReference>
<dbReference type="PROSITE" id="PS50112">
    <property type="entry name" value="PAS"/>
    <property type="match status" value="1"/>
</dbReference>
<evidence type="ECO:0000313" key="6">
    <source>
        <dbReference type="EMBL" id="CBI04406.1"/>
    </source>
</evidence>
<feature type="domain" description="PAC" evidence="3">
    <location>
        <begin position="419"/>
        <end position="471"/>
    </location>
</feature>
<dbReference type="SUPFAM" id="SSF141868">
    <property type="entry name" value="EAL domain-like"/>
    <property type="match status" value="1"/>
</dbReference>
<dbReference type="Gene3D" id="3.30.70.270">
    <property type="match status" value="1"/>
</dbReference>
<dbReference type="SMART" id="SM00267">
    <property type="entry name" value="GGDEF"/>
    <property type="match status" value="1"/>
</dbReference>
<dbReference type="PROSITE" id="PS50887">
    <property type="entry name" value="GGDEF"/>
    <property type="match status" value="1"/>
</dbReference>
<keyword evidence="1" id="KW-1133">Transmembrane helix</keyword>
<dbReference type="InterPro" id="IPR035965">
    <property type="entry name" value="PAS-like_dom_sf"/>
</dbReference>
<dbReference type="InterPro" id="IPR000160">
    <property type="entry name" value="GGDEF_dom"/>
</dbReference>
<name>E6QB30_9ZZZZ</name>
<dbReference type="SUPFAM" id="SSF55073">
    <property type="entry name" value="Nucleotide cyclase"/>
    <property type="match status" value="1"/>
</dbReference>
<dbReference type="PROSITE" id="PS50113">
    <property type="entry name" value="PAC"/>
    <property type="match status" value="1"/>
</dbReference>
<dbReference type="CDD" id="cd12915">
    <property type="entry name" value="PDC2_DGC_like"/>
    <property type="match status" value="1"/>
</dbReference>
<dbReference type="InterPro" id="IPR035919">
    <property type="entry name" value="EAL_sf"/>
</dbReference>
<gene>
    <name evidence="6" type="ORF">CARN5_2139</name>
</gene>
<evidence type="ECO:0000259" key="5">
    <source>
        <dbReference type="PROSITE" id="PS50887"/>
    </source>
</evidence>
<dbReference type="InterPro" id="IPR029787">
    <property type="entry name" value="Nucleotide_cyclase"/>
</dbReference>
<dbReference type="PANTHER" id="PTHR44757:SF4">
    <property type="entry name" value="DIGUANYLATE CYCLASE DGCE-RELATED"/>
    <property type="match status" value="1"/>
</dbReference>
<dbReference type="InterPro" id="IPR013656">
    <property type="entry name" value="PAS_4"/>
</dbReference>
<dbReference type="InterPro" id="IPR052155">
    <property type="entry name" value="Biofilm_reg_signaling"/>
</dbReference>
<evidence type="ECO:0008006" key="7">
    <source>
        <dbReference type="Google" id="ProtNLM"/>
    </source>
</evidence>
<dbReference type="CDD" id="cd01948">
    <property type="entry name" value="EAL"/>
    <property type="match status" value="1"/>
</dbReference>
<dbReference type="Pfam" id="PF08448">
    <property type="entry name" value="PAS_4"/>
    <property type="match status" value="1"/>
</dbReference>
<dbReference type="Gene3D" id="3.30.450.20">
    <property type="entry name" value="PAS domain"/>
    <property type="match status" value="2"/>
</dbReference>
<feature type="transmembrane region" description="Helical" evidence="1">
    <location>
        <begin position="6"/>
        <end position="25"/>
    </location>
</feature>
<protein>
    <recommendedName>
        <fullName evidence="7">Cyclic di-GMP phosphodiesterase Gmr</fullName>
    </recommendedName>
</protein>
<dbReference type="InterPro" id="IPR000014">
    <property type="entry name" value="PAS"/>
</dbReference>
<dbReference type="PANTHER" id="PTHR44757">
    <property type="entry name" value="DIGUANYLATE CYCLASE DGCP"/>
    <property type="match status" value="1"/>
</dbReference>
<dbReference type="CDD" id="cd01949">
    <property type="entry name" value="GGDEF"/>
    <property type="match status" value="1"/>
</dbReference>
<dbReference type="CDD" id="cd00130">
    <property type="entry name" value="PAS"/>
    <property type="match status" value="1"/>
</dbReference>
<dbReference type="Pfam" id="PF00990">
    <property type="entry name" value="GGDEF"/>
    <property type="match status" value="1"/>
</dbReference>
<dbReference type="SMART" id="SM00052">
    <property type="entry name" value="EAL"/>
    <property type="match status" value="1"/>
</dbReference>
<keyword evidence="1" id="KW-0472">Membrane</keyword>
<dbReference type="Gene3D" id="3.20.20.450">
    <property type="entry name" value="EAL domain"/>
    <property type="match status" value="1"/>
</dbReference>
<feature type="domain" description="GGDEF" evidence="5">
    <location>
        <begin position="503"/>
        <end position="636"/>
    </location>
</feature>
<dbReference type="SUPFAM" id="SSF55785">
    <property type="entry name" value="PYP-like sensor domain (PAS domain)"/>
    <property type="match status" value="1"/>
</dbReference>
<sequence length="934" mass="102840">MLTWLNRVWLVFLVVVLAVGGWLGYADWQQIRHQYGTNLLAMAAAVADGTHLFLNDVHNSMLMLGNEVDREGVNHSITTREALEKYLALEHNFAAIGVRSWQGSPVAAGTDKGLLDALLSPFGRGVQPPLKINPEQHRLLDHCWRSPGFCMGPPVQTTSMHTREGAWMVPLFLQIQILDHGVSKPLRMVVLLPLQNGQLPFWAALPLPQHGSIFLLRNGGILESRYPPPTKTSFGIRQNGIAAQSMFAHQGAQSDVYYGLATVVNQWRLGAWYRVAGYPLVAGASLPRSVLVVAWWNRMTGPLAAMLTLLLLSAVGYLTVRRMARERIEEKAAAESLLWEAKERAEVTLHSIGDAVVTTDVSGRVTDINSVAESLMGYSRTEMLGKPLDTVFKIVREGDHAPAANPVQRVLQEGKIIGLANHTILITAQGEERAIEDSAAPIRARDGTLLGVVLVFHDVTEKRQLTADLAYQATHDLLTGLPNRALFLDRLQQAIRAVTRQETLLLVGILDLDGFKQVNDRLGHDMGDILLREVAHRTREALRTEDTIARLGGDEFGLVLPEIHHMEGAQHLANRLLQAIAEPMLLDGNSVTISGSLGFTVIPWDDGDQRSVLRHADMALYAAKNGGRNQYQFYEKTMDAQQEQLMEEITMTQEALEEQRLIMYYQPVVSTRDGSAPGQGIAPCQGVIGFEALIRMVHPQRGILGPAAFANALDHPRLARRIGCFVLDAVLTQGEQWHRDGFPLRMSMNISARHLLDPEFLNDMRAALAAHPGLAPEMCEIEVTETAPMLDFPTAQETLRACNNLGLRIALDDFGTGSASLSYLQKLPAQTIKVDQSFVRDILNDPRDFAIVAGVTTTANMLGLEVVAEGVETVGHLQLLKTLDCHAMQGYLFSKPMPAGEVPGWLKSFNILNYNNNLPPPPPPPPQDSAGYND</sequence>
<dbReference type="AlphaFoldDB" id="E6QB30"/>
<dbReference type="EMBL" id="CABP01000061">
    <property type="protein sequence ID" value="CBI04406.1"/>
    <property type="molecule type" value="Genomic_DNA"/>
</dbReference>
<accession>E6QB30</accession>
<dbReference type="NCBIfam" id="TIGR00254">
    <property type="entry name" value="GGDEF"/>
    <property type="match status" value="1"/>
</dbReference>
<dbReference type="InterPro" id="IPR001633">
    <property type="entry name" value="EAL_dom"/>
</dbReference>
<reference evidence="6" key="1">
    <citation type="submission" date="2009-10" db="EMBL/GenBank/DDBJ databases">
        <title>Diversity of trophic interactions inside an arsenic-rich microbial ecosystem.</title>
        <authorList>
            <person name="Bertin P.N."/>
            <person name="Heinrich-Salmeron A."/>
            <person name="Pelletier E."/>
            <person name="Goulhen-Chollet F."/>
            <person name="Arsene-Ploetze F."/>
            <person name="Gallien S."/>
            <person name="Calteau A."/>
            <person name="Vallenet D."/>
            <person name="Casiot C."/>
            <person name="Chane-Woon-Ming B."/>
            <person name="Giloteaux L."/>
            <person name="Barakat M."/>
            <person name="Bonnefoy V."/>
            <person name="Bruneel O."/>
            <person name="Chandler M."/>
            <person name="Cleiss J."/>
            <person name="Duran R."/>
            <person name="Elbaz-Poulichet F."/>
            <person name="Fonknechten N."/>
            <person name="Lauga B."/>
            <person name="Mornico D."/>
            <person name="Ortet P."/>
            <person name="Schaeffer C."/>
            <person name="Siguier P."/>
            <person name="Alexander Thil Smith A."/>
            <person name="Van Dorsselaer A."/>
            <person name="Weissenbach J."/>
            <person name="Medigue C."/>
            <person name="Le Paslier D."/>
        </authorList>
    </citation>
    <scope>NUCLEOTIDE SEQUENCE</scope>
</reference>
<feature type="domain" description="PAS" evidence="2">
    <location>
        <begin position="341"/>
        <end position="414"/>
    </location>
</feature>